<evidence type="ECO:0000313" key="3">
    <source>
        <dbReference type="Proteomes" id="UP000672032"/>
    </source>
</evidence>
<keyword evidence="3" id="KW-1185">Reference proteome</keyword>
<feature type="compositionally biased region" description="Pro residues" evidence="1">
    <location>
        <begin position="104"/>
        <end position="113"/>
    </location>
</feature>
<dbReference type="EMBL" id="CP063405">
    <property type="protein sequence ID" value="QSZ29683.1"/>
    <property type="molecule type" value="Genomic_DNA"/>
</dbReference>
<feature type="region of interest" description="Disordered" evidence="1">
    <location>
        <begin position="50"/>
        <end position="132"/>
    </location>
</feature>
<feature type="compositionally biased region" description="Polar residues" evidence="1">
    <location>
        <begin position="377"/>
        <end position="395"/>
    </location>
</feature>
<sequence length="1280" mass="136764">MASNTTTPRRQRKNKLSFSTANNGASASQGLGAASLTSPSQLLLGYLGGKLVRTPITPPVNSSSKIEDRESPSSPTPRSKQPSLAPVNHPNRAFRDKSSLSPFANPPPPPPSPSSSSASPSGKMDNQLAASAARAEDVVFDDFLNLPQNEDTELSATPAREPLLTTDSEFPANTGADRRQWRAAVQANNPSPYLFNLSLPDRLHRRSTSDTTTTNVATAFGTMVDTVIRSRAGSRLSSTIEGGSDQTNAINTGGNPSNEPATAVDLGTDVDVNIAEMMAGLEDSRPVDLTSYQPDPSKMGTGVGQNFGRAYFNGIPMDPSLDTSTTTATNYSIAEVNTIDTGNQTGKPLSTAQINVPSTSPESSLPNSTLLPQSITVTPENMNNNSGNGTRYGNDTQEDESTADLIRELGPFWGNVDLNDTAFPPSNTAESSGQANIKANMAGTSSSTPAHSRENMVGSSTQAPLTNMAGFPPPVIPSFMGAARGNLRSVPGGYNMSFAPQSASGMMNDRLVCAPGPNNSNSQTASSSPHPAEPGRMSSQASSAIRIPDRSSVTLTRSATPNQSAINTTGAFSPVEAGLVPKPKTRSNSSTPALVVTGDPDTSVADVAQNPLHPASFLGDTPRAPDAPLITVSPNPLHPPSFHQPTPRAQWPISRRRIPPSPAYSGSIPGYCQPGQDNNSHGNMGMNMHNMQSSAPYQRGQQLPYNANAGGQQNMQMPQPYALPQPNSMQCMMAQEAFHRHANYNFNIAPQFSTLGILANHTLLAQRIDAIEQNQPATAEAAEDLRRLQVARRVQASLRDYNLDASMPFDGRPLTITDYLRMEPRIQKKNSKELEAEEPPLAIKLLKVGERFECDFCSGTPMPHGIGPYSHDFLPILGSAGHDWCRECIRTGKNRIAVADPDDLNDASSRSKKDKGGNGKGKRPAKEPAGAGPSPKKPVHPSPSQSPMNASGSSPAYDRYRAMPDRSNVFGDPQERYSTIDNILINPFMHNLMCRGSQHRQVDMQKAKICERCKVLKLKIIAHGCHTEFSPIVSLSDDGRWQSGLHAFNRQSPAGSSQLDASDDASGGLDSPGLVVDVDADLANGYMTLAGIHAIVAAALNGVEMDSGDASSGSNDDGVNSGTGSHMDSTSSNVDSTMSGDDSLGHANSSNYHHATRRDTPMSSQPPSRSSQASPHPAEPPNAHYHNIHMNGKPHGPISKFCMVCPARAVFLCDACPLTLCESCRYRLANVCKGWFNNLIYTNGVNHNRNDAFLLRSDNGGFHEYGVFWPLPKHMDFLRQ</sequence>
<feature type="region of interest" description="Disordered" evidence="1">
    <location>
        <begin position="899"/>
        <end position="973"/>
    </location>
</feature>
<feature type="compositionally biased region" description="Low complexity" evidence="1">
    <location>
        <begin position="21"/>
        <end position="32"/>
    </location>
</feature>
<feature type="region of interest" description="Disordered" evidence="1">
    <location>
        <begin position="1106"/>
        <end position="1190"/>
    </location>
</feature>
<feature type="region of interest" description="Disordered" evidence="1">
    <location>
        <begin position="377"/>
        <end position="401"/>
    </location>
</feature>
<accession>A0A8A3NW04</accession>
<name>A0A8A3NW04_9HELO</name>
<feature type="compositionally biased region" description="Low complexity" evidence="1">
    <location>
        <begin position="1161"/>
        <end position="1176"/>
    </location>
</feature>
<dbReference type="OrthoDB" id="3552010at2759"/>
<feature type="compositionally biased region" description="Low complexity" evidence="1">
    <location>
        <begin position="1108"/>
        <end position="1125"/>
    </location>
</feature>
<feature type="region of interest" description="Disordered" evidence="1">
    <location>
        <begin position="236"/>
        <end position="263"/>
    </location>
</feature>
<feature type="compositionally biased region" description="Polar residues" evidence="1">
    <location>
        <begin position="236"/>
        <end position="260"/>
    </location>
</feature>
<dbReference type="AlphaFoldDB" id="A0A8A3NW04"/>
<feature type="compositionally biased region" description="Polar residues" evidence="1">
    <location>
        <begin position="517"/>
        <end position="529"/>
    </location>
</feature>
<feature type="region of interest" description="Disordered" evidence="1">
    <location>
        <begin position="440"/>
        <end position="469"/>
    </location>
</feature>
<dbReference type="Proteomes" id="UP000672032">
    <property type="component" value="Chromosome 1"/>
</dbReference>
<reference evidence="2" key="1">
    <citation type="submission" date="2020-10" db="EMBL/GenBank/DDBJ databases">
        <title>Genome Sequence of Monilinia vaccinii-corymbosi Sheds Light on Mummy Berry Disease Infection of Blueberry and Mating Type.</title>
        <authorList>
            <person name="Yow A.G."/>
            <person name="Zhang Y."/>
            <person name="Bansal K."/>
            <person name="Eacker S.M."/>
            <person name="Sullivan S."/>
            <person name="Liachko I."/>
            <person name="Cubeta M.A."/>
            <person name="Rollins J.A."/>
            <person name="Ashrafi H."/>
        </authorList>
    </citation>
    <scope>NUCLEOTIDE SEQUENCE</scope>
    <source>
        <strain evidence="2">RL-1</strain>
    </source>
</reference>
<dbReference type="PANTHER" id="PTHR36721:SF1">
    <property type="entry name" value="OS04G0446401 PROTEIN"/>
    <property type="match status" value="1"/>
</dbReference>
<feature type="compositionally biased region" description="Polar residues" evidence="1">
    <location>
        <begin position="72"/>
        <end position="82"/>
    </location>
</feature>
<feature type="compositionally biased region" description="Polar residues" evidence="1">
    <location>
        <begin position="1049"/>
        <end position="1058"/>
    </location>
</feature>
<organism evidence="2 3">
    <name type="scientific">Monilinia vaccinii-corymbosi</name>
    <dbReference type="NCBI Taxonomy" id="61207"/>
    <lineage>
        <taxon>Eukaryota</taxon>
        <taxon>Fungi</taxon>
        <taxon>Dikarya</taxon>
        <taxon>Ascomycota</taxon>
        <taxon>Pezizomycotina</taxon>
        <taxon>Leotiomycetes</taxon>
        <taxon>Helotiales</taxon>
        <taxon>Sclerotiniaceae</taxon>
        <taxon>Monilinia</taxon>
    </lineage>
</organism>
<evidence type="ECO:0000313" key="2">
    <source>
        <dbReference type="EMBL" id="QSZ29683.1"/>
    </source>
</evidence>
<protein>
    <submittedName>
        <fullName evidence="2">Uncharacterized protein</fullName>
    </submittedName>
</protein>
<proteinExistence type="predicted"/>
<dbReference type="PANTHER" id="PTHR36721">
    <property type="entry name" value="PROLINE-RICH FAMILY PROTEIN"/>
    <property type="match status" value="1"/>
</dbReference>
<gene>
    <name evidence="2" type="ORF">DSL72_004199</name>
</gene>
<feature type="compositionally biased region" description="Polar residues" evidence="1">
    <location>
        <begin position="440"/>
        <end position="450"/>
    </location>
</feature>
<feature type="region of interest" description="Disordered" evidence="1">
    <location>
        <begin position="1046"/>
        <end position="1066"/>
    </location>
</feature>
<feature type="compositionally biased region" description="Polar residues" evidence="1">
    <location>
        <begin position="1126"/>
        <end position="1153"/>
    </location>
</feature>
<feature type="region of interest" description="Disordered" evidence="1">
    <location>
        <begin position="509"/>
        <end position="558"/>
    </location>
</feature>
<feature type="region of interest" description="Disordered" evidence="1">
    <location>
        <begin position="1"/>
        <end position="32"/>
    </location>
</feature>
<evidence type="ECO:0000256" key="1">
    <source>
        <dbReference type="SAM" id="MobiDB-lite"/>
    </source>
</evidence>
<feature type="region of interest" description="Disordered" evidence="1">
    <location>
        <begin position="150"/>
        <end position="173"/>
    </location>
</feature>